<dbReference type="EMBL" id="KQ085902">
    <property type="protein sequence ID" value="KLO17658.1"/>
    <property type="molecule type" value="Genomic_DNA"/>
</dbReference>
<dbReference type="Proteomes" id="UP000053477">
    <property type="component" value="Unassembled WGS sequence"/>
</dbReference>
<organism evidence="1 2">
    <name type="scientific">Schizopora paradoxa</name>
    <dbReference type="NCBI Taxonomy" id="27342"/>
    <lineage>
        <taxon>Eukaryota</taxon>
        <taxon>Fungi</taxon>
        <taxon>Dikarya</taxon>
        <taxon>Basidiomycota</taxon>
        <taxon>Agaricomycotina</taxon>
        <taxon>Agaricomycetes</taxon>
        <taxon>Hymenochaetales</taxon>
        <taxon>Schizoporaceae</taxon>
        <taxon>Schizopora</taxon>
    </lineage>
</organism>
<evidence type="ECO:0000313" key="1">
    <source>
        <dbReference type="EMBL" id="KLO17658.1"/>
    </source>
</evidence>
<protein>
    <submittedName>
        <fullName evidence="1">Uncharacterized protein</fullName>
    </submittedName>
</protein>
<proteinExistence type="predicted"/>
<dbReference type="InParanoid" id="A0A0H2S7M0"/>
<keyword evidence="2" id="KW-1185">Reference proteome</keyword>
<gene>
    <name evidence="1" type="ORF">SCHPADRAFT_886818</name>
</gene>
<evidence type="ECO:0000313" key="2">
    <source>
        <dbReference type="Proteomes" id="UP000053477"/>
    </source>
</evidence>
<reference evidence="1 2" key="1">
    <citation type="submission" date="2015-04" db="EMBL/GenBank/DDBJ databases">
        <title>Complete genome sequence of Schizopora paradoxa KUC8140, a cosmopolitan wood degrader in East Asia.</title>
        <authorList>
            <consortium name="DOE Joint Genome Institute"/>
            <person name="Min B."/>
            <person name="Park H."/>
            <person name="Jang Y."/>
            <person name="Kim J.-J."/>
            <person name="Kim K.H."/>
            <person name="Pangilinan J."/>
            <person name="Lipzen A."/>
            <person name="Riley R."/>
            <person name="Grigoriev I.V."/>
            <person name="Spatafora J.W."/>
            <person name="Choi I.-G."/>
        </authorList>
    </citation>
    <scope>NUCLEOTIDE SEQUENCE [LARGE SCALE GENOMIC DNA]</scope>
    <source>
        <strain evidence="1 2">KUC8140</strain>
    </source>
</reference>
<dbReference type="AlphaFoldDB" id="A0A0H2S7M0"/>
<sequence length="311" mass="33556">MELFDIIELESQAATTAGGGPQGAGATTFAIHQDWSAATMNAFAPCDLLLVSMDSIQFHVHQGRLGAASTNSFNGKLPLPLIRSDDHGTGGHGLPVLNVPYIGVVLNITLYIMYNRVGRIENPNPLLSDLSSTVLALKEFGAPLEASLSESSLLFGLFSSMCDSGSPLDVYATAASHAPDLHHVAVYASQFLLTLDLYSITDDVADKMGAVYLRRLFMLHVGRVMEFKKLITGPPETHAPTSQCNADTLLQVWALATAYLTWAASPSVTNSAIDNVMASIVDRLGCRRCEVALRERFDLMKQTWSLVKATI</sequence>
<accession>A0A0H2S7M0</accession>
<dbReference type="OrthoDB" id="3265815at2759"/>
<dbReference type="STRING" id="27342.A0A0H2S7M0"/>
<name>A0A0H2S7M0_9AGAM</name>